<evidence type="ECO:0000313" key="3">
    <source>
        <dbReference type="Proteomes" id="UP000255355"/>
    </source>
</evidence>
<comment type="caution">
    <text evidence="2">The sequence shown here is derived from an EMBL/GenBank/DDBJ whole genome shotgun (WGS) entry which is preliminary data.</text>
</comment>
<proteinExistence type="predicted"/>
<accession>A0A370GIH9</accession>
<sequence>MSTAAQDGAGPRSVVHAMAAGIGDRRPSPATPAGSATPATGNRVAPTGDLTPVAETPVADTGRGTDGGPERGQASPGGSAIRRRTLLDRLSKRLESHGFAFRHGALSAAARRELLIRGLPGSATVLGVRPRRTEPGHRFWVRVQAEGQHPYETRVRQRVSNTDLELMQPGDVVSCRVDPGDRDRVVLYVPNSEEATRVSIAKILADGRRADATVLAATPVAADYSGRDDPVLRLDLELRAWDEPRPWWVRIVQPVPLSAIQLVDLGRHLEVAFFTVDRGDSVAVDWEASVES</sequence>
<protein>
    <submittedName>
        <fullName evidence="2">Uncharacterized protein</fullName>
    </submittedName>
</protein>
<organism evidence="2 3">
    <name type="scientific">Nocardia mexicana</name>
    <dbReference type="NCBI Taxonomy" id="279262"/>
    <lineage>
        <taxon>Bacteria</taxon>
        <taxon>Bacillati</taxon>
        <taxon>Actinomycetota</taxon>
        <taxon>Actinomycetes</taxon>
        <taxon>Mycobacteriales</taxon>
        <taxon>Nocardiaceae</taxon>
        <taxon>Nocardia</taxon>
    </lineage>
</organism>
<dbReference type="AlphaFoldDB" id="A0A370GIH9"/>
<gene>
    <name evidence="2" type="ORF">DFR68_12114</name>
</gene>
<feature type="compositionally biased region" description="Low complexity" evidence="1">
    <location>
        <begin position="31"/>
        <end position="41"/>
    </location>
</feature>
<keyword evidence="3" id="KW-1185">Reference proteome</keyword>
<evidence type="ECO:0000313" key="2">
    <source>
        <dbReference type="EMBL" id="RDI43457.1"/>
    </source>
</evidence>
<evidence type="ECO:0000256" key="1">
    <source>
        <dbReference type="SAM" id="MobiDB-lite"/>
    </source>
</evidence>
<name>A0A370GIH9_9NOCA</name>
<dbReference type="Proteomes" id="UP000255355">
    <property type="component" value="Unassembled WGS sequence"/>
</dbReference>
<dbReference type="EMBL" id="QQAZ01000021">
    <property type="protein sequence ID" value="RDI43457.1"/>
    <property type="molecule type" value="Genomic_DNA"/>
</dbReference>
<reference evidence="2 3" key="1">
    <citation type="submission" date="2018-07" db="EMBL/GenBank/DDBJ databases">
        <title>Genomic Encyclopedia of Type Strains, Phase IV (KMG-IV): sequencing the most valuable type-strain genomes for metagenomic binning, comparative biology and taxonomic classification.</title>
        <authorList>
            <person name="Goeker M."/>
        </authorList>
    </citation>
    <scope>NUCLEOTIDE SEQUENCE [LARGE SCALE GENOMIC DNA]</scope>
    <source>
        <strain evidence="2 3">DSM 44952</strain>
    </source>
</reference>
<feature type="region of interest" description="Disordered" evidence="1">
    <location>
        <begin position="1"/>
        <end position="81"/>
    </location>
</feature>